<gene>
    <name evidence="8" type="ORF">ACFQPB_09355</name>
</gene>
<evidence type="ECO:0000259" key="7">
    <source>
        <dbReference type="PROSITE" id="PS51755"/>
    </source>
</evidence>
<proteinExistence type="predicted"/>
<keyword evidence="2" id="KW-0902">Two-component regulatory system</keyword>
<dbReference type="PANTHER" id="PTHR48111:SF40">
    <property type="entry name" value="PHOSPHATE REGULON TRANSCRIPTIONAL REGULATORY PROTEIN PHOB"/>
    <property type="match status" value="1"/>
</dbReference>
<dbReference type="InterPro" id="IPR036388">
    <property type="entry name" value="WH-like_DNA-bd_sf"/>
</dbReference>
<evidence type="ECO:0000313" key="8">
    <source>
        <dbReference type="EMBL" id="MFC7409065.1"/>
    </source>
</evidence>
<evidence type="ECO:0000256" key="1">
    <source>
        <dbReference type="ARBA" id="ARBA00022553"/>
    </source>
</evidence>
<dbReference type="PANTHER" id="PTHR48111">
    <property type="entry name" value="REGULATOR OF RPOS"/>
    <property type="match status" value="1"/>
</dbReference>
<dbReference type="Pfam" id="PF00486">
    <property type="entry name" value="Trans_reg_C"/>
    <property type="match status" value="1"/>
</dbReference>
<dbReference type="InterPro" id="IPR001867">
    <property type="entry name" value="OmpR/PhoB-type_DNA-bd"/>
</dbReference>
<dbReference type="SUPFAM" id="SSF52172">
    <property type="entry name" value="CheY-like"/>
    <property type="match status" value="1"/>
</dbReference>
<protein>
    <submittedName>
        <fullName evidence="8">Response regulator transcription factor</fullName>
    </submittedName>
</protein>
<dbReference type="PROSITE" id="PS51755">
    <property type="entry name" value="OMPR_PHOB"/>
    <property type="match status" value="1"/>
</dbReference>
<keyword evidence="1 4" id="KW-0597">Phosphoprotein</keyword>
<dbReference type="InterPro" id="IPR039420">
    <property type="entry name" value="WalR-like"/>
</dbReference>
<dbReference type="Gene3D" id="3.40.50.2300">
    <property type="match status" value="1"/>
</dbReference>
<evidence type="ECO:0000256" key="2">
    <source>
        <dbReference type="ARBA" id="ARBA00023012"/>
    </source>
</evidence>
<organism evidence="8 9">
    <name type="scientific">Hydrogenophaga atypica</name>
    <dbReference type="NCBI Taxonomy" id="249409"/>
    <lineage>
        <taxon>Bacteria</taxon>
        <taxon>Pseudomonadati</taxon>
        <taxon>Pseudomonadota</taxon>
        <taxon>Betaproteobacteria</taxon>
        <taxon>Burkholderiales</taxon>
        <taxon>Comamonadaceae</taxon>
        <taxon>Hydrogenophaga</taxon>
    </lineage>
</organism>
<evidence type="ECO:0000256" key="4">
    <source>
        <dbReference type="PROSITE-ProRule" id="PRU00169"/>
    </source>
</evidence>
<comment type="caution">
    <text evidence="8">The sequence shown here is derived from an EMBL/GenBank/DDBJ whole genome shotgun (WGS) entry which is preliminary data.</text>
</comment>
<dbReference type="Gene3D" id="6.10.250.690">
    <property type="match status" value="1"/>
</dbReference>
<dbReference type="Proteomes" id="UP001596501">
    <property type="component" value="Unassembled WGS sequence"/>
</dbReference>
<evidence type="ECO:0000256" key="5">
    <source>
        <dbReference type="PROSITE-ProRule" id="PRU01091"/>
    </source>
</evidence>
<feature type="domain" description="Response regulatory" evidence="6">
    <location>
        <begin position="2"/>
        <end position="117"/>
    </location>
</feature>
<feature type="domain" description="OmpR/PhoB-type" evidence="7">
    <location>
        <begin position="126"/>
        <end position="229"/>
    </location>
</feature>
<feature type="modified residue" description="4-aspartylphosphate" evidence="4">
    <location>
        <position position="51"/>
    </location>
</feature>
<dbReference type="RefSeq" id="WP_382222243.1">
    <property type="nucleotide sequence ID" value="NZ_JBHTCA010000005.1"/>
</dbReference>
<dbReference type="Pfam" id="PF00072">
    <property type="entry name" value="Response_reg"/>
    <property type="match status" value="1"/>
</dbReference>
<dbReference type="CDD" id="cd17574">
    <property type="entry name" value="REC_OmpR"/>
    <property type="match status" value="1"/>
</dbReference>
<dbReference type="InterPro" id="IPR011006">
    <property type="entry name" value="CheY-like_superfamily"/>
</dbReference>
<name>A0ABW2QNS0_9BURK</name>
<dbReference type="Gene3D" id="1.10.10.10">
    <property type="entry name" value="Winged helix-like DNA-binding domain superfamily/Winged helix DNA-binding domain"/>
    <property type="match status" value="1"/>
</dbReference>
<dbReference type="InterPro" id="IPR001789">
    <property type="entry name" value="Sig_transdc_resp-reg_receiver"/>
</dbReference>
<keyword evidence="3 5" id="KW-0238">DNA-binding</keyword>
<accession>A0ABW2QNS0</accession>
<feature type="DNA-binding region" description="OmpR/PhoB-type" evidence="5">
    <location>
        <begin position="126"/>
        <end position="229"/>
    </location>
</feature>
<dbReference type="CDD" id="cd00383">
    <property type="entry name" value="trans_reg_C"/>
    <property type="match status" value="1"/>
</dbReference>
<dbReference type="SMART" id="SM00862">
    <property type="entry name" value="Trans_reg_C"/>
    <property type="match status" value="1"/>
</dbReference>
<dbReference type="SMART" id="SM00448">
    <property type="entry name" value="REC"/>
    <property type="match status" value="1"/>
</dbReference>
<dbReference type="PROSITE" id="PS50110">
    <property type="entry name" value="RESPONSE_REGULATORY"/>
    <property type="match status" value="1"/>
</dbReference>
<keyword evidence="9" id="KW-1185">Reference proteome</keyword>
<dbReference type="EMBL" id="JBHTCA010000005">
    <property type="protein sequence ID" value="MFC7409065.1"/>
    <property type="molecule type" value="Genomic_DNA"/>
</dbReference>
<evidence type="ECO:0000313" key="9">
    <source>
        <dbReference type="Proteomes" id="UP001596501"/>
    </source>
</evidence>
<evidence type="ECO:0000256" key="3">
    <source>
        <dbReference type="ARBA" id="ARBA00023125"/>
    </source>
</evidence>
<sequence>MRVAALDDDVDQLELTKYTLQAVGHDCHVFQDGDSLLRELRRESYDLLVLDWSLPDMSGPEIVQWIRDNLTERIPILFLTNRREERDIVEGLSCGADDFMIKPMRVGELVARVQALLRRVYAEPLPTEQVWGRYKFMPIGRRLEIDGKAVSLTQKEFDIALFLFRNKGRLLSRRHLLESLWGSSNPPGTELMSRSLDTHISRIRSVLNLRPENGYRLSAVYGQGYRLESIGNEDYEADAQLAQSQA</sequence>
<evidence type="ECO:0000259" key="6">
    <source>
        <dbReference type="PROSITE" id="PS50110"/>
    </source>
</evidence>
<reference evidence="9" key="1">
    <citation type="journal article" date="2019" name="Int. J. Syst. Evol. Microbiol.">
        <title>The Global Catalogue of Microorganisms (GCM) 10K type strain sequencing project: providing services to taxonomists for standard genome sequencing and annotation.</title>
        <authorList>
            <consortium name="The Broad Institute Genomics Platform"/>
            <consortium name="The Broad Institute Genome Sequencing Center for Infectious Disease"/>
            <person name="Wu L."/>
            <person name="Ma J."/>
        </authorList>
    </citation>
    <scope>NUCLEOTIDE SEQUENCE [LARGE SCALE GENOMIC DNA]</scope>
    <source>
        <strain evidence="9">CGMCC 1.12371</strain>
    </source>
</reference>